<keyword evidence="3" id="KW-0067">ATP-binding</keyword>
<evidence type="ECO:0000256" key="3">
    <source>
        <dbReference type="ARBA" id="ARBA00022840"/>
    </source>
</evidence>
<dbReference type="EMBL" id="BAAATA010000006">
    <property type="protein sequence ID" value="GAA2479194.1"/>
    <property type="molecule type" value="Genomic_DNA"/>
</dbReference>
<dbReference type="Pfam" id="PF00582">
    <property type="entry name" value="Usp"/>
    <property type="match status" value="2"/>
</dbReference>
<feature type="domain" description="UspA" evidence="4">
    <location>
        <begin position="3"/>
        <end position="141"/>
    </location>
</feature>
<keyword evidence="2" id="KW-0547">Nucleotide-binding</keyword>
<dbReference type="PANTHER" id="PTHR46268:SF27">
    <property type="entry name" value="UNIVERSAL STRESS PROTEIN RV2623"/>
    <property type="match status" value="1"/>
</dbReference>
<evidence type="ECO:0000256" key="2">
    <source>
        <dbReference type="ARBA" id="ARBA00022741"/>
    </source>
</evidence>
<dbReference type="Gene3D" id="3.40.50.620">
    <property type="entry name" value="HUPs"/>
    <property type="match status" value="2"/>
</dbReference>
<dbReference type="PRINTS" id="PR01438">
    <property type="entry name" value="UNVRSLSTRESS"/>
</dbReference>
<gene>
    <name evidence="5" type="ORF">GCM10010406_14200</name>
</gene>
<evidence type="ECO:0000259" key="4">
    <source>
        <dbReference type="Pfam" id="PF00582"/>
    </source>
</evidence>
<dbReference type="PANTHER" id="PTHR46268">
    <property type="entry name" value="STRESS RESPONSE PROTEIN NHAX"/>
    <property type="match status" value="1"/>
</dbReference>
<dbReference type="InterPro" id="IPR014729">
    <property type="entry name" value="Rossmann-like_a/b/a_fold"/>
</dbReference>
<comment type="similarity">
    <text evidence="1">Belongs to the universal stress protein A family.</text>
</comment>
<evidence type="ECO:0000256" key="1">
    <source>
        <dbReference type="ARBA" id="ARBA00008791"/>
    </source>
</evidence>
<protein>
    <submittedName>
        <fullName evidence="5">Universal stress protein</fullName>
    </submittedName>
</protein>
<keyword evidence="6" id="KW-1185">Reference proteome</keyword>
<dbReference type="SUPFAM" id="SSF52402">
    <property type="entry name" value="Adenine nucleotide alpha hydrolases-like"/>
    <property type="match status" value="2"/>
</dbReference>
<comment type="caution">
    <text evidence="5">The sequence shown here is derived from an EMBL/GenBank/DDBJ whole genome shotgun (WGS) entry which is preliminary data.</text>
</comment>
<feature type="domain" description="UspA" evidence="4">
    <location>
        <begin position="149"/>
        <end position="289"/>
    </location>
</feature>
<evidence type="ECO:0000313" key="5">
    <source>
        <dbReference type="EMBL" id="GAA2479194.1"/>
    </source>
</evidence>
<dbReference type="InterPro" id="IPR006015">
    <property type="entry name" value="Universal_stress_UspA"/>
</dbReference>
<dbReference type="Proteomes" id="UP001501358">
    <property type="component" value="Unassembled WGS sequence"/>
</dbReference>
<sequence length="293" mass="30198">MSAPVVVGVDGSPSSMEAVEVAAREARMRGTGLKAVRAFDRPGTHVPLGPSPLGPVGGGLRQEVELSLAEAVQRARSTVPGTQVTGAAVAGEPLAVLEAQSKDAVLVVVGSRGLGGFSGLLLGSTAVHLSARGRCPVMVVRGRPDPTGPVLLGVDGSPEGAAAVAFAFAEASLRGTDLVALHAWNAWRPPEPGAPDLPVPPVYDADWIRDEEERLLTEALAGRREEHPDLKVHRRLLRARTRQALIDASGSAQLVVVGARGRGGFAGLLLGSVSQALLHHAHCPVAVVRPGQA</sequence>
<proteinExistence type="inferred from homology"/>
<dbReference type="InterPro" id="IPR006016">
    <property type="entry name" value="UspA"/>
</dbReference>
<organism evidence="5 6">
    <name type="scientific">Streptomyces thermolineatus</name>
    <dbReference type="NCBI Taxonomy" id="44033"/>
    <lineage>
        <taxon>Bacteria</taxon>
        <taxon>Bacillati</taxon>
        <taxon>Actinomycetota</taxon>
        <taxon>Actinomycetes</taxon>
        <taxon>Kitasatosporales</taxon>
        <taxon>Streptomycetaceae</taxon>
        <taxon>Streptomyces</taxon>
    </lineage>
</organism>
<dbReference type="RefSeq" id="WP_344382254.1">
    <property type="nucleotide sequence ID" value="NZ_BAAATA010000006.1"/>
</dbReference>
<reference evidence="6" key="1">
    <citation type="journal article" date="2019" name="Int. J. Syst. Evol. Microbiol.">
        <title>The Global Catalogue of Microorganisms (GCM) 10K type strain sequencing project: providing services to taxonomists for standard genome sequencing and annotation.</title>
        <authorList>
            <consortium name="The Broad Institute Genomics Platform"/>
            <consortium name="The Broad Institute Genome Sequencing Center for Infectious Disease"/>
            <person name="Wu L."/>
            <person name="Ma J."/>
        </authorList>
    </citation>
    <scope>NUCLEOTIDE SEQUENCE [LARGE SCALE GENOMIC DNA]</scope>
    <source>
        <strain evidence="6">JCM 6307</strain>
    </source>
</reference>
<accession>A0ABP5YD84</accession>
<name>A0ABP5YD84_9ACTN</name>
<evidence type="ECO:0000313" key="6">
    <source>
        <dbReference type="Proteomes" id="UP001501358"/>
    </source>
</evidence>